<dbReference type="EMBL" id="VSRR010001936">
    <property type="protein sequence ID" value="MPC28574.1"/>
    <property type="molecule type" value="Genomic_DNA"/>
</dbReference>
<organism evidence="1 2">
    <name type="scientific">Portunus trituberculatus</name>
    <name type="common">Swimming crab</name>
    <name type="synonym">Neptunus trituberculatus</name>
    <dbReference type="NCBI Taxonomy" id="210409"/>
    <lineage>
        <taxon>Eukaryota</taxon>
        <taxon>Metazoa</taxon>
        <taxon>Ecdysozoa</taxon>
        <taxon>Arthropoda</taxon>
        <taxon>Crustacea</taxon>
        <taxon>Multicrustacea</taxon>
        <taxon>Malacostraca</taxon>
        <taxon>Eumalacostraca</taxon>
        <taxon>Eucarida</taxon>
        <taxon>Decapoda</taxon>
        <taxon>Pleocyemata</taxon>
        <taxon>Brachyura</taxon>
        <taxon>Eubrachyura</taxon>
        <taxon>Portunoidea</taxon>
        <taxon>Portunidae</taxon>
        <taxon>Portuninae</taxon>
        <taxon>Portunus</taxon>
    </lineage>
</organism>
<name>A0A5B7E742_PORTR</name>
<keyword evidence="2" id="KW-1185">Reference proteome</keyword>
<accession>A0A5B7E742</accession>
<comment type="caution">
    <text evidence="1">The sequence shown here is derived from an EMBL/GenBank/DDBJ whole genome shotgun (WGS) entry which is preliminary data.</text>
</comment>
<dbReference type="Proteomes" id="UP000324222">
    <property type="component" value="Unassembled WGS sequence"/>
</dbReference>
<evidence type="ECO:0000313" key="2">
    <source>
        <dbReference type="Proteomes" id="UP000324222"/>
    </source>
</evidence>
<reference evidence="1 2" key="1">
    <citation type="submission" date="2019-05" db="EMBL/GenBank/DDBJ databases">
        <title>Another draft genome of Portunus trituberculatus and its Hox gene families provides insights of decapod evolution.</title>
        <authorList>
            <person name="Jeong J.-H."/>
            <person name="Song I."/>
            <person name="Kim S."/>
            <person name="Choi T."/>
            <person name="Kim D."/>
            <person name="Ryu S."/>
            <person name="Kim W."/>
        </authorList>
    </citation>
    <scope>NUCLEOTIDE SEQUENCE [LARGE SCALE GENOMIC DNA]</scope>
    <source>
        <tissue evidence="1">Muscle</tissue>
    </source>
</reference>
<dbReference type="AlphaFoldDB" id="A0A5B7E742"/>
<proteinExistence type="predicted"/>
<sequence>MRSIYHSNTTELLRNKAKHPPCHSFFQAIESLRAETTSNEARPAAVNQCHTSGGKAVTILALLYKEAIHFVNNCNCCGENGRLQLMLTKCGTLAQRQQGLGVWHVA</sequence>
<protein>
    <submittedName>
        <fullName evidence="1">Uncharacterized protein</fullName>
    </submittedName>
</protein>
<gene>
    <name evidence="1" type="ORF">E2C01_021783</name>
</gene>
<evidence type="ECO:0000313" key="1">
    <source>
        <dbReference type="EMBL" id="MPC28574.1"/>
    </source>
</evidence>